<dbReference type="PANTHER" id="PTHR11266">
    <property type="entry name" value="PEROXISOMAL MEMBRANE PROTEIN 2, PXMP2 MPV17"/>
    <property type="match status" value="1"/>
</dbReference>
<feature type="transmembrane region" description="Helical" evidence="6">
    <location>
        <begin position="49"/>
        <end position="69"/>
    </location>
</feature>
<evidence type="ECO:0000256" key="4">
    <source>
        <dbReference type="ARBA" id="ARBA00022989"/>
    </source>
</evidence>
<dbReference type="EMBL" id="GIBP01008402">
    <property type="protein sequence ID" value="NDV37371.1"/>
    <property type="molecule type" value="Transcribed_RNA"/>
</dbReference>
<accession>A0A6B2LKP1</accession>
<dbReference type="GO" id="GO:0016020">
    <property type="term" value="C:membrane"/>
    <property type="evidence" value="ECO:0007669"/>
    <property type="project" value="UniProtKB-SubCell"/>
</dbReference>
<dbReference type="Pfam" id="PF04117">
    <property type="entry name" value="Mpv17_PMP22"/>
    <property type="match status" value="1"/>
</dbReference>
<dbReference type="GO" id="GO:0005737">
    <property type="term" value="C:cytoplasm"/>
    <property type="evidence" value="ECO:0007669"/>
    <property type="project" value="TreeGrafter"/>
</dbReference>
<keyword evidence="3 6" id="KW-0812">Transmembrane</keyword>
<keyword evidence="5 6" id="KW-0472">Membrane</keyword>
<evidence type="ECO:0000256" key="6">
    <source>
        <dbReference type="RuleBase" id="RU363053"/>
    </source>
</evidence>
<comment type="subcellular location">
    <subcellularLocation>
        <location evidence="1">Membrane</location>
        <topology evidence="1">Multi-pass membrane protein</topology>
    </subcellularLocation>
</comment>
<comment type="similarity">
    <text evidence="2 6">Belongs to the peroxisomal membrane protein PXMP2/4 family.</text>
</comment>
<organism evidence="7">
    <name type="scientific">Arcella intermedia</name>
    <dbReference type="NCBI Taxonomy" id="1963864"/>
    <lineage>
        <taxon>Eukaryota</taxon>
        <taxon>Amoebozoa</taxon>
        <taxon>Tubulinea</taxon>
        <taxon>Elardia</taxon>
        <taxon>Arcellinida</taxon>
        <taxon>Sphaerothecina</taxon>
        <taxon>Arcellidae</taxon>
        <taxon>Arcella</taxon>
    </lineage>
</organism>
<evidence type="ECO:0000256" key="5">
    <source>
        <dbReference type="ARBA" id="ARBA00023136"/>
    </source>
</evidence>
<proteinExistence type="inferred from homology"/>
<protein>
    <submittedName>
        <fullName evidence="7">Uncharacterized protein</fullName>
    </submittedName>
</protein>
<feature type="transmembrane region" description="Helical" evidence="6">
    <location>
        <begin position="154"/>
        <end position="171"/>
    </location>
</feature>
<evidence type="ECO:0000256" key="3">
    <source>
        <dbReference type="ARBA" id="ARBA00022692"/>
    </source>
</evidence>
<dbReference type="AlphaFoldDB" id="A0A6B2LKP1"/>
<feature type="transmembrane region" description="Helical" evidence="6">
    <location>
        <begin position="130"/>
        <end position="148"/>
    </location>
</feature>
<feature type="transmembrane region" description="Helical" evidence="6">
    <location>
        <begin position="89"/>
        <end position="109"/>
    </location>
</feature>
<sequence length="189" mass="21585">MFISALFGWYFEWLEAMPLLAKSITAGVLLGAGDYLTQRFDKKEIDFGRTLRIMLLAALLGTPALNLWYTLLDSNWPDATWQHILIKLIFDQFFFTPLSIVLFFGVLGLGEGKSGKEIVNEIKIGFLPTLKTSLLLWPIASFVNFWLIDAKYRLFFVGCVSIFWNTYLSAVKHHLPEKPLLPIVDPKSH</sequence>
<evidence type="ECO:0000256" key="1">
    <source>
        <dbReference type="ARBA" id="ARBA00004141"/>
    </source>
</evidence>
<evidence type="ECO:0000313" key="7">
    <source>
        <dbReference type="EMBL" id="NDV37371.1"/>
    </source>
</evidence>
<dbReference type="PANTHER" id="PTHR11266:SF80">
    <property type="entry name" value="PEROXISOMAL MEMBRANE PROTEIN 2"/>
    <property type="match status" value="1"/>
</dbReference>
<reference evidence="7" key="1">
    <citation type="journal article" date="2020" name="J. Eukaryot. Microbiol.">
        <title>De novo Sequencing, Assembly and Annotation of the Transcriptome for the Free-Living Testate Amoeba Arcella intermedia.</title>
        <authorList>
            <person name="Ribeiro G.M."/>
            <person name="Porfirio-Sousa A.L."/>
            <person name="Maurer-Alcala X.X."/>
            <person name="Katz L.A."/>
            <person name="Lahr D.J.G."/>
        </authorList>
    </citation>
    <scope>NUCLEOTIDE SEQUENCE</scope>
</reference>
<keyword evidence="4 6" id="KW-1133">Transmembrane helix</keyword>
<evidence type="ECO:0000256" key="2">
    <source>
        <dbReference type="ARBA" id="ARBA00006824"/>
    </source>
</evidence>
<dbReference type="InterPro" id="IPR007248">
    <property type="entry name" value="Mpv17_PMP22"/>
</dbReference>
<name>A0A6B2LKP1_9EUKA</name>